<dbReference type="RefSeq" id="WP_289842697.1">
    <property type="nucleotide sequence ID" value="NZ_CATKSH010000001.1"/>
</dbReference>
<dbReference type="SUPFAM" id="SSF51120">
    <property type="entry name" value="beta-Roll"/>
    <property type="match status" value="1"/>
</dbReference>
<dbReference type="InterPro" id="IPR011049">
    <property type="entry name" value="Serralysin-like_metalloprot_C"/>
</dbReference>
<reference evidence="1" key="1">
    <citation type="submission" date="2023-03" db="EMBL/GenBank/DDBJ databases">
        <authorList>
            <person name="Cleenwerck I."/>
        </authorList>
    </citation>
    <scope>NUCLEOTIDE SEQUENCE</scope>
    <source>
        <strain evidence="1">LMG 32879</strain>
    </source>
</reference>
<proteinExistence type="predicted"/>
<comment type="caution">
    <text evidence="1">The sequence shown here is derived from an EMBL/GenBank/DDBJ whole genome shotgun (WGS) entry which is preliminary data.</text>
</comment>
<organism evidence="1 2">
    <name type="scientific">Brytella acorum</name>
    <dbReference type="NCBI Taxonomy" id="2959299"/>
    <lineage>
        <taxon>Bacteria</taxon>
        <taxon>Pseudomonadati</taxon>
        <taxon>Pseudomonadota</taxon>
        <taxon>Alphaproteobacteria</taxon>
        <taxon>Acetobacterales</taxon>
        <taxon>Acetobacteraceae</taxon>
        <taxon>Brytella</taxon>
    </lineage>
</organism>
<evidence type="ECO:0000313" key="2">
    <source>
        <dbReference type="Proteomes" id="UP001176960"/>
    </source>
</evidence>
<name>A0AA35UNY9_9PROT</name>
<evidence type="ECO:0000313" key="1">
    <source>
        <dbReference type="EMBL" id="CAI9119466.1"/>
    </source>
</evidence>
<keyword evidence="2" id="KW-1185">Reference proteome</keyword>
<gene>
    <name evidence="1" type="ORF">LMG32879_000281</name>
</gene>
<accession>A0AA35UNY9</accession>
<protein>
    <submittedName>
        <fullName evidence="1">Calcium-binding protein</fullName>
    </submittedName>
</protein>
<dbReference type="AlphaFoldDB" id="A0AA35UNY9"/>
<dbReference type="EMBL" id="CATKSH010000001">
    <property type="protein sequence ID" value="CAI9119466.1"/>
    <property type="molecule type" value="Genomic_DNA"/>
</dbReference>
<dbReference type="Proteomes" id="UP001176960">
    <property type="component" value="Unassembled WGS sequence"/>
</dbReference>
<dbReference type="Gene3D" id="2.150.10.10">
    <property type="entry name" value="Serralysin-like metalloprotease, C-terminal"/>
    <property type="match status" value="1"/>
</dbReference>
<sequence>MSITTVVGASGATIQVSVDGGLSQKMVADYQNSILRAQAKGGLATFDLKPGGNSDTLPGGASVLQGVVTAGGAYSVTGAYTNLVVAALASEGSTVLDGQVTVDASGSTGSSLSILTSNLGNTDVTVGDQSGKYVATAGTSTFDSSKSDGSWTISTGMDTKNTLTLGSGSNYVVSEGQDTIDGVGSNDTVTLLGGSSTVTLATHAAVVDAASSDLITVGDGSTVFGGFGSTVNFSGGTGTVVGSIGDTITAASSLLVVHGVSNDIDASGALTFISGTGTTTINAGTATIFGAAGLDALVNTTSSAALFVANDGNETIDGSSASMGLHAFAGVGDNTVIGGSASDTLVGGTGNATMTGGSGAANLFVITDGLAGGDYTITDFGSAAGNIMALYGYGLQNSSGLHNVLDAATVAGGNTTIQLADNSKITFVGVTDLSASNFNLS</sequence>